<dbReference type="AlphaFoldDB" id="A0A2J6QWP8"/>
<reference evidence="2 3" key="1">
    <citation type="submission" date="2016-04" db="EMBL/GenBank/DDBJ databases">
        <title>A degradative enzymes factory behind the ericoid mycorrhizal symbiosis.</title>
        <authorList>
            <consortium name="DOE Joint Genome Institute"/>
            <person name="Martino E."/>
            <person name="Morin E."/>
            <person name="Grelet G."/>
            <person name="Kuo A."/>
            <person name="Kohler A."/>
            <person name="Daghino S."/>
            <person name="Barry K."/>
            <person name="Choi C."/>
            <person name="Cichocki N."/>
            <person name="Clum A."/>
            <person name="Copeland A."/>
            <person name="Hainaut M."/>
            <person name="Haridas S."/>
            <person name="Labutti K."/>
            <person name="Lindquist E."/>
            <person name="Lipzen A."/>
            <person name="Khouja H.-R."/>
            <person name="Murat C."/>
            <person name="Ohm R."/>
            <person name="Olson A."/>
            <person name="Spatafora J."/>
            <person name="Veneault-Fourrey C."/>
            <person name="Henrissat B."/>
            <person name="Grigoriev I."/>
            <person name="Martin F."/>
            <person name="Perotto S."/>
        </authorList>
    </citation>
    <scope>NUCLEOTIDE SEQUENCE [LARGE SCALE GENOMIC DNA]</scope>
    <source>
        <strain evidence="2 3">F</strain>
    </source>
</reference>
<proteinExistence type="predicted"/>
<name>A0A2J6QWP8_HYAVF</name>
<feature type="compositionally biased region" description="Basic and acidic residues" evidence="1">
    <location>
        <begin position="80"/>
        <end position="89"/>
    </location>
</feature>
<evidence type="ECO:0000256" key="1">
    <source>
        <dbReference type="SAM" id="MobiDB-lite"/>
    </source>
</evidence>
<keyword evidence="3" id="KW-1185">Reference proteome</keyword>
<dbReference type="Proteomes" id="UP000235786">
    <property type="component" value="Unassembled WGS sequence"/>
</dbReference>
<evidence type="ECO:0000313" key="3">
    <source>
        <dbReference type="Proteomes" id="UP000235786"/>
    </source>
</evidence>
<accession>A0A2J6QWP8</accession>
<organism evidence="2 3">
    <name type="scientific">Hyaloscypha variabilis (strain UAMH 11265 / GT02V1 / F)</name>
    <name type="common">Meliniomyces variabilis</name>
    <dbReference type="NCBI Taxonomy" id="1149755"/>
    <lineage>
        <taxon>Eukaryota</taxon>
        <taxon>Fungi</taxon>
        <taxon>Dikarya</taxon>
        <taxon>Ascomycota</taxon>
        <taxon>Pezizomycotina</taxon>
        <taxon>Leotiomycetes</taxon>
        <taxon>Helotiales</taxon>
        <taxon>Hyaloscyphaceae</taxon>
        <taxon>Hyaloscypha</taxon>
        <taxon>Hyaloscypha variabilis</taxon>
    </lineage>
</organism>
<gene>
    <name evidence="2" type="ORF">L207DRAFT_614139</name>
</gene>
<sequence length="196" mass="22042">MASKASKIALPEIPETFDTGFIGDSLDIYLWTLTLDETKVVLSGLRKYFTSEIIDERLKGWFLEDVMGWIEGAEEYMEEWGKHSQKAESGDENGGGVGEDEQQEDAKDSGDNEDSEDFDPSHIAQGKLVSMLMDCFSNHNAEEYRAVLKNLMAVVNVRGKQREKIPKWKALHLLGKWFKDLLDGKNDDAQPPAPVS</sequence>
<feature type="region of interest" description="Disordered" evidence="1">
    <location>
        <begin position="80"/>
        <end position="120"/>
    </location>
</feature>
<protein>
    <submittedName>
        <fullName evidence="2">Uncharacterized protein</fullName>
    </submittedName>
</protein>
<dbReference type="EMBL" id="KZ613966">
    <property type="protein sequence ID" value="PMD30685.1"/>
    <property type="molecule type" value="Genomic_DNA"/>
</dbReference>
<evidence type="ECO:0000313" key="2">
    <source>
        <dbReference type="EMBL" id="PMD30685.1"/>
    </source>
</evidence>